<name>A0A0A9B8M8_ARUDO</name>
<dbReference type="AlphaFoldDB" id="A0A0A9B8M8"/>
<accession>A0A0A9B8M8</accession>
<evidence type="ECO:0000313" key="1">
    <source>
        <dbReference type="EMBL" id="JAD58528.1"/>
    </source>
</evidence>
<protein>
    <submittedName>
        <fullName evidence="1">Uncharacterized protein</fullName>
    </submittedName>
</protein>
<organism evidence="1">
    <name type="scientific">Arundo donax</name>
    <name type="common">Giant reed</name>
    <name type="synonym">Donax arundinaceus</name>
    <dbReference type="NCBI Taxonomy" id="35708"/>
    <lineage>
        <taxon>Eukaryota</taxon>
        <taxon>Viridiplantae</taxon>
        <taxon>Streptophyta</taxon>
        <taxon>Embryophyta</taxon>
        <taxon>Tracheophyta</taxon>
        <taxon>Spermatophyta</taxon>
        <taxon>Magnoliopsida</taxon>
        <taxon>Liliopsida</taxon>
        <taxon>Poales</taxon>
        <taxon>Poaceae</taxon>
        <taxon>PACMAD clade</taxon>
        <taxon>Arundinoideae</taxon>
        <taxon>Arundineae</taxon>
        <taxon>Arundo</taxon>
    </lineage>
</organism>
<reference evidence="1" key="1">
    <citation type="submission" date="2014-09" db="EMBL/GenBank/DDBJ databases">
        <authorList>
            <person name="Magalhaes I.L.F."/>
            <person name="Oliveira U."/>
            <person name="Santos F.R."/>
            <person name="Vidigal T.H.D.A."/>
            <person name="Brescovit A.D."/>
            <person name="Santos A.J."/>
        </authorList>
    </citation>
    <scope>NUCLEOTIDE SEQUENCE</scope>
    <source>
        <tissue evidence="1">Shoot tissue taken approximately 20 cm above the soil surface</tissue>
    </source>
</reference>
<reference evidence="1" key="2">
    <citation type="journal article" date="2015" name="Data Brief">
        <title>Shoot transcriptome of the giant reed, Arundo donax.</title>
        <authorList>
            <person name="Barrero R.A."/>
            <person name="Guerrero F.D."/>
            <person name="Moolhuijzen P."/>
            <person name="Goolsby J.A."/>
            <person name="Tidwell J."/>
            <person name="Bellgard S.E."/>
            <person name="Bellgard M.I."/>
        </authorList>
    </citation>
    <scope>NUCLEOTIDE SEQUENCE</scope>
    <source>
        <tissue evidence="1">Shoot tissue taken approximately 20 cm above the soil surface</tissue>
    </source>
</reference>
<dbReference type="EMBL" id="GBRH01239367">
    <property type="protein sequence ID" value="JAD58528.1"/>
    <property type="molecule type" value="Transcribed_RNA"/>
</dbReference>
<proteinExistence type="predicted"/>
<sequence>MIHIYLCPTSLASIYFMNMIVEVV</sequence>